<gene>
    <name evidence="1" type="ORF">GBF38_004150</name>
</gene>
<sequence>MRLYGVLLLLVTLSAEDIEKVKTSVLCPCIACGLKCYECDQSKSCTRTEECSPAMNRCGSVELNGLMKKGCVSSSQCGDYMKCCEGDLCNGAITTGSSVLLLLVSSAIITLFL</sequence>
<comment type="caution">
    <text evidence="1">The sequence shown here is derived from an EMBL/GenBank/DDBJ whole genome shotgun (WGS) entry which is preliminary data.</text>
</comment>
<proteinExistence type="predicted"/>
<name>A0ACB7FC07_NIBAL</name>
<protein>
    <submittedName>
        <fullName evidence="1">Uncharacterized protein</fullName>
    </submittedName>
</protein>
<evidence type="ECO:0000313" key="2">
    <source>
        <dbReference type="Proteomes" id="UP000805704"/>
    </source>
</evidence>
<reference evidence="1" key="1">
    <citation type="submission" date="2020-04" db="EMBL/GenBank/DDBJ databases">
        <title>A chromosome-scale assembly and high-density genetic map of the yellow drum (Nibea albiflora) genome.</title>
        <authorList>
            <person name="Xu D."/>
            <person name="Zhang W."/>
            <person name="Chen R."/>
            <person name="Tan P."/>
            <person name="Wang L."/>
            <person name="Song H."/>
            <person name="Tian L."/>
            <person name="Zhu Q."/>
            <person name="Wang B."/>
        </authorList>
    </citation>
    <scope>NUCLEOTIDE SEQUENCE</scope>
    <source>
        <strain evidence="1">ZJHYS-2018</strain>
    </source>
</reference>
<dbReference type="EMBL" id="CM024801">
    <property type="protein sequence ID" value="KAG8011800.1"/>
    <property type="molecule type" value="Genomic_DNA"/>
</dbReference>
<accession>A0ACB7FC07</accession>
<organism evidence="1 2">
    <name type="scientific">Nibea albiflora</name>
    <name type="common">Yellow drum</name>
    <name type="synonym">Corvina albiflora</name>
    <dbReference type="NCBI Taxonomy" id="240163"/>
    <lineage>
        <taxon>Eukaryota</taxon>
        <taxon>Metazoa</taxon>
        <taxon>Chordata</taxon>
        <taxon>Craniata</taxon>
        <taxon>Vertebrata</taxon>
        <taxon>Euteleostomi</taxon>
        <taxon>Actinopterygii</taxon>
        <taxon>Neopterygii</taxon>
        <taxon>Teleostei</taxon>
        <taxon>Neoteleostei</taxon>
        <taxon>Acanthomorphata</taxon>
        <taxon>Eupercaria</taxon>
        <taxon>Sciaenidae</taxon>
        <taxon>Nibea</taxon>
    </lineage>
</organism>
<evidence type="ECO:0000313" key="1">
    <source>
        <dbReference type="EMBL" id="KAG8011800.1"/>
    </source>
</evidence>
<keyword evidence="2" id="KW-1185">Reference proteome</keyword>
<dbReference type="Proteomes" id="UP000805704">
    <property type="component" value="Chromosome 13"/>
</dbReference>